<proteinExistence type="predicted"/>
<feature type="non-terminal residue" evidence="1">
    <location>
        <position position="1"/>
    </location>
</feature>
<name>A0A8J2JZM7_9HEXA</name>
<dbReference type="Proteomes" id="UP000708208">
    <property type="component" value="Unassembled WGS sequence"/>
</dbReference>
<dbReference type="AlphaFoldDB" id="A0A8J2JZM7"/>
<keyword evidence="2" id="KW-1185">Reference proteome</keyword>
<dbReference type="EMBL" id="CAJVCH010115742">
    <property type="protein sequence ID" value="CAG7724965.1"/>
    <property type="molecule type" value="Genomic_DNA"/>
</dbReference>
<organism evidence="1 2">
    <name type="scientific">Allacma fusca</name>
    <dbReference type="NCBI Taxonomy" id="39272"/>
    <lineage>
        <taxon>Eukaryota</taxon>
        <taxon>Metazoa</taxon>
        <taxon>Ecdysozoa</taxon>
        <taxon>Arthropoda</taxon>
        <taxon>Hexapoda</taxon>
        <taxon>Collembola</taxon>
        <taxon>Symphypleona</taxon>
        <taxon>Sminthuridae</taxon>
        <taxon>Allacma</taxon>
    </lineage>
</organism>
<protein>
    <submittedName>
        <fullName evidence="1">Uncharacterized protein</fullName>
    </submittedName>
</protein>
<sequence>MGGKKTCYPFLSNYENSCQLQRFNCRKFA</sequence>
<gene>
    <name evidence="1" type="ORF">AFUS01_LOCUS13952</name>
</gene>
<evidence type="ECO:0000313" key="1">
    <source>
        <dbReference type="EMBL" id="CAG7724965.1"/>
    </source>
</evidence>
<comment type="caution">
    <text evidence="1">The sequence shown here is derived from an EMBL/GenBank/DDBJ whole genome shotgun (WGS) entry which is preliminary data.</text>
</comment>
<reference evidence="1" key="1">
    <citation type="submission" date="2021-06" db="EMBL/GenBank/DDBJ databases">
        <authorList>
            <person name="Hodson N. C."/>
            <person name="Mongue J. A."/>
            <person name="Jaron S. K."/>
        </authorList>
    </citation>
    <scope>NUCLEOTIDE SEQUENCE</scope>
</reference>
<accession>A0A8J2JZM7</accession>
<evidence type="ECO:0000313" key="2">
    <source>
        <dbReference type="Proteomes" id="UP000708208"/>
    </source>
</evidence>